<feature type="transmembrane region" description="Helical" evidence="9">
    <location>
        <begin position="37"/>
        <end position="57"/>
    </location>
</feature>
<dbReference type="InterPro" id="IPR036890">
    <property type="entry name" value="HATPase_C_sf"/>
</dbReference>
<evidence type="ECO:0000256" key="1">
    <source>
        <dbReference type="ARBA" id="ARBA00000085"/>
    </source>
</evidence>
<dbReference type="Gene3D" id="3.30.565.10">
    <property type="entry name" value="Histidine kinase-like ATPase, C-terminal domain"/>
    <property type="match status" value="1"/>
</dbReference>
<proteinExistence type="predicted"/>
<evidence type="ECO:0000313" key="12">
    <source>
        <dbReference type="EMBL" id="SDX43726.1"/>
    </source>
</evidence>
<dbReference type="SUPFAM" id="SSF55874">
    <property type="entry name" value="ATPase domain of HSP90 chaperone/DNA topoisomerase II/histidine kinase"/>
    <property type="match status" value="1"/>
</dbReference>
<organism evidence="12 13">
    <name type="scientific">Saccharopolyspora shandongensis</name>
    <dbReference type="NCBI Taxonomy" id="418495"/>
    <lineage>
        <taxon>Bacteria</taxon>
        <taxon>Bacillati</taxon>
        <taxon>Actinomycetota</taxon>
        <taxon>Actinomycetes</taxon>
        <taxon>Pseudonocardiales</taxon>
        <taxon>Pseudonocardiaceae</taxon>
        <taxon>Saccharopolyspora</taxon>
    </lineage>
</organism>
<dbReference type="InterPro" id="IPR011712">
    <property type="entry name" value="Sig_transdc_His_kin_sub3_dim/P"/>
</dbReference>
<dbReference type="InterPro" id="IPR025828">
    <property type="entry name" value="Put_sensor_dom"/>
</dbReference>
<evidence type="ECO:0000256" key="2">
    <source>
        <dbReference type="ARBA" id="ARBA00012438"/>
    </source>
</evidence>
<sequence length="404" mass="42172">MRLREVVRDTGFLLLGLATGIAALVAIPLILTSGILVALGVGVVLLPAALGVLHRWAEWERRRAGRLLGVAVHPTRAVTGLGAVLRSPGTWRDLRWLPVHALAGTITSLICLVAAAGPLATVATMLIWPVVPNMSLLGLRITSWQLALTAGPVQLAILLALLLWGVPALAKWQAKLSLALLSPSAARLKADELAERVDELAETRTGALEAHGAELRRIERDLHDGTQAQLVALAIRLGIAEKAAHQDPDMAVRMLQEAREGAEEAMTGLRNVVRTLYPPILADRGLAGAVSALGARCAVPTTVTVAELGEVPAAVESAAYFVVAEALNNVTKHARATRAAAAIDRVGDELRIEVGDDGIGGVDESKGTGVAGIRHRVAALDGRAEVVSPVGGPTGIRVVLPCGS</sequence>
<keyword evidence="4" id="KW-0808">Transferase</keyword>
<dbReference type="RefSeq" id="WP_093265515.1">
    <property type="nucleotide sequence ID" value="NZ_FNOK01000011.1"/>
</dbReference>
<evidence type="ECO:0000256" key="7">
    <source>
        <dbReference type="ARBA" id="ARBA00022840"/>
    </source>
</evidence>
<dbReference type="AlphaFoldDB" id="A0A1H3BP93"/>
<evidence type="ECO:0000259" key="11">
    <source>
        <dbReference type="Pfam" id="PF13796"/>
    </source>
</evidence>
<dbReference type="Proteomes" id="UP000199529">
    <property type="component" value="Unassembled WGS sequence"/>
</dbReference>
<dbReference type="STRING" id="418495.SAMN05216215_101113"/>
<feature type="domain" description="Signal transduction histidine kinase subgroup 3 dimerisation and phosphoacceptor" evidence="10">
    <location>
        <begin position="214"/>
        <end position="279"/>
    </location>
</feature>
<dbReference type="GO" id="GO:0016020">
    <property type="term" value="C:membrane"/>
    <property type="evidence" value="ECO:0007669"/>
    <property type="project" value="InterPro"/>
</dbReference>
<evidence type="ECO:0000256" key="8">
    <source>
        <dbReference type="ARBA" id="ARBA00023012"/>
    </source>
</evidence>
<name>A0A1H3BP93_9PSEU</name>
<gene>
    <name evidence="12" type="ORF">SAMN05216215_101113</name>
</gene>
<dbReference type="OrthoDB" id="5242012at2"/>
<comment type="catalytic activity">
    <reaction evidence="1">
        <text>ATP + protein L-histidine = ADP + protein N-phospho-L-histidine.</text>
        <dbReference type="EC" id="2.7.13.3"/>
    </reaction>
</comment>
<feature type="transmembrane region" description="Helical" evidence="9">
    <location>
        <begin position="101"/>
        <end position="131"/>
    </location>
</feature>
<protein>
    <recommendedName>
        <fullName evidence="2">histidine kinase</fullName>
        <ecNumber evidence="2">2.7.13.3</ecNumber>
    </recommendedName>
</protein>
<dbReference type="Pfam" id="PF13796">
    <property type="entry name" value="Sensor"/>
    <property type="match status" value="1"/>
</dbReference>
<keyword evidence="8" id="KW-0902">Two-component regulatory system</keyword>
<dbReference type="EMBL" id="FNOK01000011">
    <property type="protein sequence ID" value="SDX43726.1"/>
    <property type="molecule type" value="Genomic_DNA"/>
</dbReference>
<dbReference type="GO" id="GO:0046983">
    <property type="term" value="F:protein dimerization activity"/>
    <property type="evidence" value="ECO:0007669"/>
    <property type="project" value="InterPro"/>
</dbReference>
<dbReference type="Pfam" id="PF07730">
    <property type="entry name" value="HisKA_3"/>
    <property type="match status" value="1"/>
</dbReference>
<evidence type="ECO:0000313" key="13">
    <source>
        <dbReference type="Proteomes" id="UP000199529"/>
    </source>
</evidence>
<keyword evidence="7" id="KW-0067">ATP-binding</keyword>
<keyword evidence="9" id="KW-0812">Transmembrane</keyword>
<keyword evidence="5" id="KW-0547">Nucleotide-binding</keyword>
<dbReference type="GO" id="GO:0000155">
    <property type="term" value="F:phosphorelay sensor kinase activity"/>
    <property type="evidence" value="ECO:0007669"/>
    <property type="project" value="InterPro"/>
</dbReference>
<dbReference type="GO" id="GO:0005524">
    <property type="term" value="F:ATP binding"/>
    <property type="evidence" value="ECO:0007669"/>
    <property type="project" value="UniProtKB-KW"/>
</dbReference>
<keyword evidence="13" id="KW-1185">Reference proteome</keyword>
<accession>A0A1H3BP93</accession>
<evidence type="ECO:0000256" key="4">
    <source>
        <dbReference type="ARBA" id="ARBA00022679"/>
    </source>
</evidence>
<evidence type="ECO:0000256" key="3">
    <source>
        <dbReference type="ARBA" id="ARBA00022553"/>
    </source>
</evidence>
<evidence type="ECO:0000259" key="10">
    <source>
        <dbReference type="Pfam" id="PF07730"/>
    </source>
</evidence>
<evidence type="ECO:0000256" key="5">
    <source>
        <dbReference type="ARBA" id="ARBA00022741"/>
    </source>
</evidence>
<keyword evidence="6 12" id="KW-0418">Kinase</keyword>
<keyword evidence="3" id="KW-0597">Phosphoprotein</keyword>
<dbReference type="Gene3D" id="1.20.5.1930">
    <property type="match status" value="1"/>
</dbReference>
<dbReference type="CDD" id="cd16917">
    <property type="entry name" value="HATPase_UhpB-NarQ-NarX-like"/>
    <property type="match status" value="1"/>
</dbReference>
<keyword evidence="9" id="KW-1133">Transmembrane helix</keyword>
<feature type="transmembrane region" description="Helical" evidence="9">
    <location>
        <begin position="12"/>
        <end position="31"/>
    </location>
</feature>
<evidence type="ECO:0000256" key="6">
    <source>
        <dbReference type="ARBA" id="ARBA00022777"/>
    </source>
</evidence>
<dbReference type="PANTHER" id="PTHR24421:SF10">
    <property type="entry name" value="NITRATE_NITRITE SENSOR PROTEIN NARQ"/>
    <property type="match status" value="1"/>
</dbReference>
<keyword evidence="9" id="KW-0472">Membrane</keyword>
<feature type="transmembrane region" description="Helical" evidence="9">
    <location>
        <begin position="143"/>
        <end position="166"/>
    </location>
</feature>
<dbReference type="PANTHER" id="PTHR24421">
    <property type="entry name" value="NITRATE/NITRITE SENSOR PROTEIN NARX-RELATED"/>
    <property type="match status" value="1"/>
</dbReference>
<feature type="domain" description="Putative sensor" evidence="11">
    <location>
        <begin position="12"/>
        <end position="181"/>
    </location>
</feature>
<evidence type="ECO:0000256" key="9">
    <source>
        <dbReference type="SAM" id="Phobius"/>
    </source>
</evidence>
<dbReference type="EC" id="2.7.13.3" evidence="2"/>
<dbReference type="InterPro" id="IPR050482">
    <property type="entry name" value="Sensor_HK_TwoCompSys"/>
</dbReference>
<reference evidence="13" key="1">
    <citation type="submission" date="2016-10" db="EMBL/GenBank/DDBJ databases">
        <authorList>
            <person name="Varghese N."/>
            <person name="Submissions S."/>
        </authorList>
    </citation>
    <scope>NUCLEOTIDE SEQUENCE [LARGE SCALE GENOMIC DNA]</scope>
    <source>
        <strain evidence="13">CGMCC 4.3530</strain>
    </source>
</reference>